<dbReference type="EMBL" id="AP005288">
    <property type="protein sequence ID" value="BAD13076.1"/>
    <property type="molecule type" value="Genomic_DNA"/>
</dbReference>
<reference evidence="2" key="1">
    <citation type="submission" date="2002-05" db="EMBL/GenBank/DDBJ databases">
        <title>Oryza sativa nipponbare(GA3) genomic DNA, chromosome 2, BAC clone:OJ1008_C03.</title>
        <authorList>
            <person name="Sasaki T."/>
            <person name="Matsumoto T."/>
            <person name="Katayose Y."/>
        </authorList>
    </citation>
    <scope>NUCLEOTIDE SEQUENCE</scope>
</reference>
<dbReference type="Proteomes" id="UP000000763">
    <property type="component" value="Chromosome 2"/>
</dbReference>
<gene>
    <name evidence="2" type="ORF">OJ1008_C03.2</name>
    <name evidence="3" type="ORF">OSJNBa0064G16.42</name>
</gene>
<evidence type="ECO:0000313" key="3">
    <source>
        <dbReference type="EMBL" id="BAD13248.1"/>
    </source>
</evidence>
<evidence type="ECO:0000256" key="1">
    <source>
        <dbReference type="SAM" id="MobiDB-lite"/>
    </source>
</evidence>
<feature type="region of interest" description="Disordered" evidence="1">
    <location>
        <begin position="91"/>
        <end position="123"/>
    </location>
</feature>
<reference evidence="3" key="2">
    <citation type="submission" date="2002-08" db="EMBL/GenBank/DDBJ databases">
        <title>Oryza sativa nipponbare(GA3) genomic DNA, chromosome 2, BAC clone:OSJNBa0064G16.</title>
        <authorList>
            <person name="Sasaki T."/>
            <person name="Matsumoto T."/>
            <person name="Katayose Y."/>
        </authorList>
    </citation>
    <scope>NUCLEOTIDE SEQUENCE</scope>
</reference>
<protein>
    <submittedName>
        <fullName evidence="3">Uncharacterized protein</fullName>
    </submittedName>
</protein>
<reference evidence="4" key="3">
    <citation type="journal article" date="2005" name="Nature">
        <title>The map-based sequence of the rice genome.</title>
        <authorList>
            <consortium name="International rice genome sequencing project (IRGSP)"/>
            <person name="Matsumoto T."/>
            <person name="Wu J."/>
            <person name="Kanamori H."/>
            <person name="Katayose Y."/>
            <person name="Fujisawa M."/>
            <person name="Namiki N."/>
            <person name="Mizuno H."/>
            <person name="Yamamoto K."/>
            <person name="Antonio B.A."/>
            <person name="Baba T."/>
            <person name="Sakata K."/>
            <person name="Nagamura Y."/>
            <person name="Aoki H."/>
            <person name="Arikawa K."/>
            <person name="Arita K."/>
            <person name="Bito T."/>
            <person name="Chiden Y."/>
            <person name="Fujitsuka N."/>
            <person name="Fukunaka R."/>
            <person name="Hamada M."/>
            <person name="Harada C."/>
            <person name="Hayashi A."/>
            <person name="Hijishita S."/>
            <person name="Honda M."/>
            <person name="Hosokawa S."/>
            <person name="Ichikawa Y."/>
            <person name="Idonuma A."/>
            <person name="Iijima M."/>
            <person name="Ikeda M."/>
            <person name="Ikeno M."/>
            <person name="Ito K."/>
            <person name="Ito S."/>
            <person name="Ito T."/>
            <person name="Ito Y."/>
            <person name="Ito Y."/>
            <person name="Iwabuchi A."/>
            <person name="Kamiya K."/>
            <person name="Karasawa W."/>
            <person name="Kurita K."/>
            <person name="Katagiri S."/>
            <person name="Kikuta A."/>
            <person name="Kobayashi H."/>
            <person name="Kobayashi N."/>
            <person name="Machita K."/>
            <person name="Maehara T."/>
            <person name="Masukawa M."/>
            <person name="Mizubayashi T."/>
            <person name="Mukai Y."/>
            <person name="Nagasaki H."/>
            <person name="Nagata Y."/>
            <person name="Naito S."/>
            <person name="Nakashima M."/>
            <person name="Nakama Y."/>
            <person name="Nakamichi Y."/>
            <person name="Nakamura M."/>
            <person name="Meguro A."/>
            <person name="Negishi M."/>
            <person name="Ohta I."/>
            <person name="Ohta T."/>
            <person name="Okamoto M."/>
            <person name="Ono N."/>
            <person name="Saji S."/>
            <person name="Sakaguchi M."/>
            <person name="Sakai K."/>
            <person name="Shibata M."/>
            <person name="Shimokawa T."/>
            <person name="Song J."/>
            <person name="Takazaki Y."/>
            <person name="Terasawa K."/>
            <person name="Tsugane M."/>
            <person name="Tsuji K."/>
            <person name="Ueda S."/>
            <person name="Waki K."/>
            <person name="Yamagata H."/>
            <person name="Yamamoto M."/>
            <person name="Yamamoto S."/>
            <person name="Yamane H."/>
            <person name="Yoshiki S."/>
            <person name="Yoshihara R."/>
            <person name="Yukawa K."/>
            <person name="Zhong H."/>
            <person name="Yano M."/>
            <person name="Yuan Q."/>
            <person name="Ouyang S."/>
            <person name="Liu J."/>
            <person name="Jones K.M."/>
            <person name="Gansberger K."/>
            <person name="Moffat K."/>
            <person name="Hill J."/>
            <person name="Bera J."/>
            <person name="Fadrosh D."/>
            <person name="Jin S."/>
            <person name="Johri S."/>
            <person name="Kim M."/>
            <person name="Overton L."/>
            <person name="Reardon M."/>
            <person name="Tsitrin T."/>
            <person name="Vuong H."/>
            <person name="Weaver B."/>
            <person name="Ciecko A."/>
            <person name="Tallon L."/>
            <person name="Jackson J."/>
            <person name="Pai G."/>
            <person name="Aken S.V."/>
            <person name="Utterback T."/>
            <person name="Reidmuller S."/>
            <person name="Feldblyum T."/>
            <person name="Hsiao J."/>
            <person name="Zismann V."/>
            <person name="Iobst S."/>
            <person name="de Vazeille A.R."/>
            <person name="Buell C.R."/>
            <person name="Ying K."/>
            <person name="Li Y."/>
            <person name="Lu T."/>
            <person name="Huang Y."/>
            <person name="Zhao Q."/>
            <person name="Feng Q."/>
            <person name="Zhang L."/>
            <person name="Zhu J."/>
            <person name="Weng Q."/>
            <person name="Mu J."/>
            <person name="Lu Y."/>
            <person name="Fan D."/>
            <person name="Liu Y."/>
            <person name="Guan J."/>
            <person name="Zhang Y."/>
            <person name="Yu S."/>
            <person name="Liu X."/>
            <person name="Zhang Y."/>
            <person name="Hong G."/>
            <person name="Han B."/>
            <person name="Choisne N."/>
            <person name="Demange N."/>
            <person name="Orjeda G."/>
            <person name="Samain S."/>
            <person name="Cattolico L."/>
            <person name="Pelletier E."/>
            <person name="Couloux A."/>
            <person name="Segurens B."/>
            <person name="Wincker P."/>
            <person name="D'Hont A."/>
            <person name="Scarpelli C."/>
            <person name="Weissenbach J."/>
            <person name="Salanoubat M."/>
            <person name="Quetier F."/>
            <person name="Yu Y."/>
            <person name="Kim H.R."/>
            <person name="Rambo T."/>
            <person name="Currie J."/>
            <person name="Collura K."/>
            <person name="Luo M."/>
            <person name="Yang T."/>
            <person name="Ammiraju J.S.S."/>
            <person name="Engler F."/>
            <person name="Soderlund C."/>
            <person name="Wing R.A."/>
            <person name="Palmer L.E."/>
            <person name="de la Bastide M."/>
            <person name="Spiegel L."/>
            <person name="Nascimento L."/>
            <person name="Zutavern T."/>
            <person name="O'Shaughnessy A."/>
            <person name="Dike S."/>
            <person name="Dedhia N."/>
            <person name="Preston R."/>
            <person name="Balija V."/>
            <person name="McCombie W.R."/>
            <person name="Chow T."/>
            <person name="Chen H."/>
            <person name="Chung M."/>
            <person name="Chen C."/>
            <person name="Shaw J."/>
            <person name="Wu H."/>
            <person name="Hsiao K."/>
            <person name="Chao Y."/>
            <person name="Chu M."/>
            <person name="Cheng C."/>
            <person name="Hour A."/>
            <person name="Lee P."/>
            <person name="Lin S."/>
            <person name="Lin Y."/>
            <person name="Liou J."/>
            <person name="Liu S."/>
            <person name="Hsing Y."/>
            <person name="Raghuvanshi S."/>
            <person name="Mohanty A."/>
            <person name="Bharti A.K."/>
            <person name="Gaur A."/>
            <person name="Gupta V."/>
            <person name="Kumar D."/>
            <person name="Ravi V."/>
            <person name="Vij S."/>
            <person name="Kapur A."/>
            <person name="Khurana P."/>
            <person name="Khurana P."/>
            <person name="Khurana J.P."/>
            <person name="Tyagi A.K."/>
            <person name="Gaikwad K."/>
            <person name="Singh A."/>
            <person name="Dalal V."/>
            <person name="Srivastava S."/>
            <person name="Dixit A."/>
            <person name="Pal A.K."/>
            <person name="Ghazi I.A."/>
            <person name="Yadav M."/>
            <person name="Pandit A."/>
            <person name="Bhargava A."/>
            <person name="Sureshbabu K."/>
            <person name="Batra K."/>
            <person name="Sharma T.R."/>
            <person name="Mohapatra T."/>
            <person name="Singh N.K."/>
            <person name="Messing J."/>
            <person name="Nelson A.B."/>
            <person name="Fuks G."/>
            <person name="Kavchok S."/>
            <person name="Keizer G."/>
            <person name="Linton E."/>
            <person name="Llaca V."/>
            <person name="Song R."/>
            <person name="Tanyolac B."/>
            <person name="Young S."/>
            <person name="Ho-Il K."/>
            <person name="Hahn J.H."/>
            <person name="Sangsakoo G."/>
            <person name="Vanavichit A."/>
            <person name="de Mattos Luiz.A.T."/>
            <person name="Zimmer P.D."/>
            <person name="Malone G."/>
            <person name="Dellagostin O."/>
            <person name="de Oliveira A.C."/>
            <person name="Bevan M."/>
            <person name="Bancroft I."/>
            <person name="Minx P."/>
            <person name="Cordum H."/>
            <person name="Wilson R."/>
            <person name="Cheng Z."/>
            <person name="Jin W."/>
            <person name="Jiang J."/>
            <person name="Leong S.A."/>
            <person name="Iwama H."/>
            <person name="Gojobori T."/>
            <person name="Itoh T."/>
            <person name="Niimura Y."/>
            <person name="Fujii Y."/>
            <person name="Habara T."/>
            <person name="Sakai H."/>
            <person name="Sato Y."/>
            <person name="Wilson G."/>
            <person name="Kumar K."/>
            <person name="McCouch S."/>
            <person name="Juretic N."/>
            <person name="Hoen D."/>
            <person name="Wright S."/>
            <person name="Bruskiewich R."/>
            <person name="Bureau T."/>
            <person name="Miyao A."/>
            <person name="Hirochika H."/>
            <person name="Nishikawa T."/>
            <person name="Kadowaki K."/>
            <person name="Sugiura M."/>
            <person name="Burr B."/>
            <person name="Sasaki T."/>
        </authorList>
    </citation>
    <scope>NUCLEOTIDE SEQUENCE [LARGE SCALE GENOMIC DNA]</scope>
    <source>
        <strain evidence="4">cv. Nipponbare</strain>
    </source>
</reference>
<dbReference type="EMBL" id="AP005649">
    <property type="protein sequence ID" value="BAD13248.1"/>
    <property type="molecule type" value="Genomic_DNA"/>
</dbReference>
<accession>Q6YXV0</accession>
<organism evidence="3 4">
    <name type="scientific">Oryza sativa subsp. japonica</name>
    <name type="common">Rice</name>
    <dbReference type="NCBI Taxonomy" id="39947"/>
    <lineage>
        <taxon>Eukaryota</taxon>
        <taxon>Viridiplantae</taxon>
        <taxon>Streptophyta</taxon>
        <taxon>Embryophyta</taxon>
        <taxon>Tracheophyta</taxon>
        <taxon>Spermatophyta</taxon>
        <taxon>Magnoliopsida</taxon>
        <taxon>Liliopsida</taxon>
        <taxon>Poales</taxon>
        <taxon>Poaceae</taxon>
        <taxon>BOP clade</taxon>
        <taxon>Oryzoideae</taxon>
        <taxon>Oryzeae</taxon>
        <taxon>Oryzinae</taxon>
        <taxon>Oryza</taxon>
        <taxon>Oryza sativa</taxon>
    </lineage>
</organism>
<feature type="region of interest" description="Disordered" evidence="1">
    <location>
        <begin position="149"/>
        <end position="180"/>
    </location>
</feature>
<name>Q6YXV0_ORYSJ</name>
<evidence type="ECO:0000313" key="4">
    <source>
        <dbReference type="Proteomes" id="UP000000763"/>
    </source>
</evidence>
<dbReference type="AlphaFoldDB" id="Q6YXV0"/>
<evidence type="ECO:0000313" key="2">
    <source>
        <dbReference type="EMBL" id="BAD13076.1"/>
    </source>
</evidence>
<proteinExistence type="predicted"/>
<reference evidence="4" key="4">
    <citation type="journal article" date="2008" name="Nucleic Acids Res.">
        <title>The rice annotation project database (RAP-DB): 2008 update.</title>
        <authorList>
            <consortium name="The rice annotation project (RAP)"/>
        </authorList>
    </citation>
    <scope>GENOME REANNOTATION</scope>
    <source>
        <strain evidence="4">cv. Nipponbare</strain>
    </source>
</reference>
<sequence>MGLTQQLLKTASPSPRKRRAVAEAGQLCALPDTVAQFFRHRRLPVSSPLAAGRAKLLPRRRRQFFPVSRRPRQASSPRHVLVSLRAQRPWHPPARDRFSAGGDAASPTPFATGLRLAPTASSPAADGLAKRRSLYFMYRAWPAGPSCRAGPTVPGQPSVPVGRPRHGPTVGPGQHGPDPSRAVPCLGRAKKACRGPGLRASGLMANYR</sequence>